<keyword evidence="2 7" id="KW-0812">Transmembrane</keyword>
<reference evidence="8" key="1">
    <citation type="submission" date="2022-06" db="EMBL/GenBank/DDBJ databases">
        <title>Uncovering the hologenomic basis of an extraordinary plant invasion.</title>
        <authorList>
            <person name="Bieker V.C."/>
            <person name="Martin M.D."/>
            <person name="Gilbert T."/>
            <person name="Hodgins K."/>
            <person name="Battlay P."/>
            <person name="Petersen B."/>
            <person name="Wilson J."/>
        </authorList>
    </citation>
    <scope>NUCLEOTIDE SEQUENCE</scope>
    <source>
        <strain evidence="8">AA19_3_7</strain>
        <tissue evidence="8">Leaf</tissue>
    </source>
</reference>
<protein>
    <recommendedName>
        <fullName evidence="10">Transmembrane protein</fullName>
    </recommendedName>
</protein>
<feature type="transmembrane region" description="Helical" evidence="7">
    <location>
        <begin position="23"/>
        <end position="43"/>
    </location>
</feature>
<name>A0AAD5CCF3_AMBAR</name>
<evidence type="ECO:0000256" key="4">
    <source>
        <dbReference type="ARBA" id="ARBA00022989"/>
    </source>
</evidence>
<evidence type="ECO:0000313" key="8">
    <source>
        <dbReference type="EMBL" id="KAI7737886.1"/>
    </source>
</evidence>
<evidence type="ECO:0000256" key="7">
    <source>
        <dbReference type="SAM" id="Phobius"/>
    </source>
</evidence>
<dbReference type="Proteomes" id="UP001206925">
    <property type="component" value="Unassembled WGS sequence"/>
</dbReference>
<evidence type="ECO:0000256" key="6">
    <source>
        <dbReference type="ARBA" id="ARBA00029467"/>
    </source>
</evidence>
<evidence type="ECO:0000256" key="5">
    <source>
        <dbReference type="ARBA" id="ARBA00023136"/>
    </source>
</evidence>
<organism evidence="8 9">
    <name type="scientific">Ambrosia artemisiifolia</name>
    <name type="common">Common ragweed</name>
    <dbReference type="NCBI Taxonomy" id="4212"/>
    <lineage>
        <taxon>Eukaryota</taxon>
        <taxon>Viridiplantae</taxon>
        <taxon>Streptophyta</taxon>
        <taxon>Embryophyta</taxon>
        <taxon>Tracheophyta</taxon>
        <taxon>Spermatophyta</taxon>
        <taxon>Magnoliopsida</taxon>
        <taxon>eudicotyledons</taxon>
        <taxon>Gunneridae</taxon>
        <taxon>Pentapetalae</taxon>
        <taxon>asterids</taxon>
        <taxon>campanulids</taxon>
        <taxon>Asterales</taxon>
        <taxon>Asteraceae</taxon>
        <taxon>Asteroideae</taxon>
        <taxon>Heliantheae alliance</taxon>
        <taxon>Heliantheae</taxon>
        <taxon>Ambrosia</taxon>
    </lineage>
</organism>
<dbReference type="Pfam" id="PF06749">
    <property type="entry name" value="DUF1218"/>
    <property type="match status" value="1"/>
</dbReference>
<comment type="similarity">
    <text evidence="6">Belongs to the DESIGUAL family.</text>
</comment>
<feature type="transmembrane region" description="Helical" evidence="7">
    <location>
        <begin position="125"/>
        <end position="149"/>
    </location>
</feature>
<evidence type="ECO:0000256" key="1">
    <source>
        <dbReference type="ARBA" id="ARBA00004127"/>
    </source>
</evidence>
<comment type="caution">
    <text evidence="8">The sequence shown here is derived from an EMBL/GenBank/DDBJ whole genome shotgun (WGS) entry which is preliminary data.</text>
</comment>
<evidence type="ECO:0000256" key="2">
    <source>
        <dbReference type="ARBA" id="ARBA00022692"/>
    </source>
</evidence>
<dbReference type="InterPro" id="IPR009606">
    <property type="entry name" value="DEAL/Modifying_wall_lignin1/2"/>
</dbReference>
<sequence length="249" mass="27109">MAVTHADLAPSRRGADLGSKTGVVLMVFSILLGLLCFVLCLIAEATRSQIIRWDGDTKSESCRYSGNGKTALICGAAAFLSLAVGMVVQHAHLLLAVTKSDPDPSQLLMPPHLSNHHLNTLTWQAAFFFITTWICFSVAEVLLLIGLSVESGHLKGWFKPRPSCFIAREGLFSSAGVLGITTVFLATGLSITALRAQWLLQDQEINNVRREVTQEASILYPSPPPAGDRIMAIHAQTPIARPHDLYHER</sequence>
<keyword evidence="5 7" id="KW-0472">Membrane</keyword>
<dbReference type="EMBL" id="JAMZMK010008927">
    <property type="protein sequence ID" value="KAI7737886.1"/>
    <property type="molecule type" value="Genomic_DNA"/>
</dbReference>
<proteinExistence type="inferred from homology"/>
<keyword evidence="4 7" id="KW-1133">Transmembrane helix</keyword>
<dbReference type="GO" id="GO:0012505">
    <property type="term" value="C:endomembrane system"/>
    <property type="evidence" value="ECO:0007669"/>
    <property type="project" value="UniProtKB-SubCell"/>
</dbReference>
<evidence type="ECO:0008006" key="10">
    <source>
        <dbReference type="Google" id="ProtNLM"/>
    </source>
</evidence>
<dbReference type="PANTHER" id="PTHR31769">
    <property type="entry name" value="OS07G0462200 PROTEIN-RELATED"/>
    <property type="match status" value="1"/>
</dbReference>
<evidence type="ECO:0000313" key="9">
    <source>
        <dbReference type="Proteomes" id="UP001206925"/>
    </source>
</evidence>
<keyword evidence="9" id="KW-1185">Reference proteome</keyword>
<evidence type="ECO:0000256" key="3">
    <source>
        <dbReference type="ARBA" id="ARBA00022729"/>
    </source>
</evidence>
<gene>
    <name evidence="8" type="ORF">M8C21_032150</name>
</gene>
<dbReference type="InterPro" id="IPR052222">
    <property type="entry name" value="DESIGUAL"/>
</dbReference>
<accession>A0AAD5CCF3</accession>
<dbReference type="AlphaFoldDB" id="A0AAD5CCF3"/>
<keyword evidence="3" id="KW-0732">Signal</keyword>
<feature type="transmembrane region" description="Helical" evidence="7">
    <location>
        <begin position="170"/>
        <end position="194"/>
    </location>
</feature>
<feature type="transmembrane region" description="Helical" evidence="7">
    <location>
        <begin position="71"/>
        <end position="95"/>
    </location>
</feature>
<feature type="non-terminal residue" evidence="8">
    <location>
        <position position="1"/>
    </location>
</feature>
<comment type="subcellular location">
    <subcellularLocation>
        <location evidence="1">Endomembrane system</location>
        <topology evidence="1">Multi-pass membrane protein</topology>
    </subcellularLocation>
</comment>